<dbReference type="SUPFAM" id="SSF48452">
    <property type="entry name" value="TPR-like"/>
    <property type="match status" value="1"/>
</dbReference>
<dbReference type="Gene3D" id="1.25.40.10">
    <property type="entry name" value="Tetratricopeptide repeat domain"/>
    <property type="match status" value="1"/>
</dbReference>
<dbReference type="InterPro" id="IPR011990">
    <property type="entry name" value="TPR-like_helical_dom_sf"/>
</dbReference>
<comment type="subcellular location">
    <subcellularLocation>
        <location evidence="1">Cytoplasm</location>
    </subcellularLocation>
</comment>
<dbReference type="GO" id="GO:0005737">
    <property type="term" value="C:cytoplasm"/>
    <property type="evidence" value="ECO:0007669"/>
    <property type="project" value="UniProtKB-SubCell"/>
</dbReference>
<dbReference type="InterPro" id="IPR019734">
    <property type="entry name" value="TPR_rpt"/>
</dbReference>
<evidence type="ECO:0000256" key="1">
    <source>
        <dbReference type="ARBA" id="ARBA00004496"/>
    </source>
</evidence>
<keyword evidence="2" id="KW-0963">Cytoplasm</keyword>
<proteinExistence type="inferred from homology"/>
<dbReference type="PANTHER" id="PTHR46630:SF1">
    <property type="entry name" value="TETRATRICOPEPTIDE REPEAT PROTEIN 29"/>
    <property type="match status" value="1"/>
</dbReference>
<evidence type="ECO:0000256" key="4">
    <source>
        <dbReference type="ARBA" id="ARBA00022803"/>
    </source>
</evidence>
<dbReference type="Proteomes" id="UP000199474">
    <property type="component" value="Unassembled WGS sequence"/>
</dbReference>
<reference evidence="7" key="1">
    <citation type="submission" date="2016-10" db="EMBL/GenBank/DDBJ databases">
        <authorList>
            <person name="Varghese N."/>
            <person name="Submissions S."/>
        </authorList>
    </citation>
    <scope>NUCLEOTIDE SEQUENCE [LARGE SCALE GENOMIC DNA]</scope>
    <source>
        <strain evidence="7">DSM 22530</strain>
    </source>
</reference>
<name>A0A1I1ZZS4_9BACI</name>
<comment type="similarity">
    <text evidence="5">Belongs to the Rap family.</text>
</comment>
<dbReference type="RefSeq" id="WP_177183465.1">
    <property type="nucleotide sequence ID" value="NZ_FOMR01000014.1"/>
</dbReference>
<evidence type="ECO:0000256" key="2">
    <source>
        <dbReference type="ARBA" id="ARBA00022490"/>
    </source>
</evidence>
<dbReference type="Pfam" id="PF13424">
    <property type="entry name" value="TPR_12"/>
    <property type="match status" value="2"/>
</dbReference>
<evidence type="ECO:0000256" key="5">
    <source>
        <dbReference type="ARBA" id="ARBA00038253"/>
    </source>
</evidence>
<dbReference type="PANTHER" id="PTHR46630">
    <property type="entry name" value="TETRATRICOPEPTIDE REPEAT PROTEIN 29"/>
    <property type="match status" value="1"/>
</dbReference>
<keyword evidence="3" id="KW-0677">Repeat</keyword>
<dbReference type="SMART" id="SM00028">
    <property type="entry name" value="TPR"/>
    <property type="match status" value="4"/>
</dbReference>
<evidence type="ECO:0000313" key="7">
    <source>
        <dbReference type="Proteomes" id="UP000199474"/>
    </source>
</evidence>
<gene>
    <name evidence="6" type="ORF">SAMN05216238_1146</name>
</gene>
<protein>
    <submittedName>
        <fullName evidence="6">Tetratricopeptide repeat-containing protein</fullName>
    </submittedName>
</protein>
<dbReference type="AlphaFoldDB" id="A0A1I1ZZS4"/>
<accession>A0A1I1ZZS4</accession>
<dbReference type="InterPro" id="IPR051476">
    <property type="entry name" value="Bac_ResReg_Asp_Phosphatase"/>
</dbReference>
<evidence type="ECO:0000256" key="3">
    <source>
        <dbReference type="ARBA" id="ARBA00022737"/>
    </source>
</evidence>
<dbReference type="STRING" id="640948.SAMN05216238_1146"/>
<dbReference type="EMBL" id="FOMR01000014">
    <property type="protein sequence ID" value="SFE37195.1"/>
    <property type="molecule type" value="Genomic_DNA"/>
</dbReference>
<keyword evidence="4" id="KW-0802">TPR repeat</keyword>
<sequence>MADLSNKLQRAFEFLNKGSLKQAEILYLECLDRIDDPSSTLYKQALHGLAYVKSELNQYTEANELYSELLRRARQESDSQNEAIAYHQLGLVQRMAGNYEAALGFFAEELAIYDTFRSTPHLGFAANLYEQAMVHLGQENLTEAQRLMEEALDNAEKTDDFIVIGSLYRGLGDIYQQIARSDEAKKHYRNAANAYRQANDLKAVEEIERKLEGV</sequence>
<evidence type="ECO:0000313" key="6">
    <source>
        <dbReference type="EMBL" id="SFE37195.1"/>
    </source>
</evidence>
<organism evidence="6 7">
    <name type="scientific">Lentibacillus persicus</name>
    <dbReference type="NCBI Taxonomy" id="640948"/>
    <lineage>
        <taxon>Bacteria</taxon>
        <taxon>Bacillati</taxon>
        <taxon>Bacillota</taxon>
        <taxon>Bacilli</taxon>
        <taxon>Bacillales</taxon>
        <taxon>Bacillaceae</taxon>
        <taxon>Lentibacillus</taxon>
    </lineage>
</organism>
<keyword evidence="7" id="KW-1185">Reference proteome</keyword>